<proteinExistence type="inferred from homology"/>
<evidence type="ECO:0000313" key="9">
    <source>
        <dbReference type="Proteomes" id="UP001321473"/>
    </source>
</evidence>
<keyword evidence="5" id="KW-0333">Golgi apparatus</keyword>
<dbReference type="GO" id="GO:0016758">
    <property type="term" value="F:hexosyltransferase activity"/>
    <property type="evidence" value="ECO:0007669"/>
    <property type="project" value="UniProtKB-ARBA"/>
</dbReference>
<evidence type="ECO:0000256" key="4">
    <source>
        <dbReference type="ARBA" id="ARBA00022679"/>
    </source>
</evidence>
<dbReference type="Proteomes" id="UP001321473">
    <property type="component" value="Unassembled WGS sequence"/>
</dbReference>
<sequence length="229" mass="25456">MLSSLPNVVFGSVQASEEFRDTPLESWYSSAAINRSVFYEKHLSGALRLAVLFKRGGVFLDEDTVTMKPLSEFRTCVSQKLLRKGDSVGNSFLFFEAGHAFLRDVMERAASDYDPARSSCMGPELLRDVLLERCGVDSVAPLASSGRRCKEVLVLPAHVLMPVPWTAWKQLFDACRDSDWDTLRSSHAVCFYRGVSSGHAAAWHSAYWRAASDFCPRSLDLSLEQSGGF</sequence>
<name>A0AAQ4FNJ3_AMBAM</name>
<dbReference type="InterPro" id="IPR029044">
    <property type="entry name" value="Nucleotide-diphossugar_trans"/>
</dbReference>
<evidence type="ECO:0000256" key="3">
    <source>
        <dbReference type="ARBA" id="ARBA00022676"/>
    </source>
</evidence>
<dbReference type="Gene3D" id="3.90.550.20">
    <property type="match status" value="1"/>
</dbReference>
<gene>
    <name evidence="8" type="ORF">V5799_021364</name>
</gene>
<dbReference type="PANTHER" id="PTHR12042:SF21">
    <property type="entry name" value="ALPHA1,4-GALACTOSYLTRANSFERASE 1-RELATED"/>
    <property type="match status" value="1"/>
</dbReference>
<dbReference type="EMBL" id="JARKHS020000408">
    <property type="protein sequence ID" value="KAK8788859.1"/>
    <property type="molecule type" value="Genomic_DNA"/>
</dbReference>
<dbReference type="AlphaFoldDB" id="A0AAQ4FNJ3"/>
<comment type="caution">
    <text evidence="8">The sequence shown here is derived from an EMBL/GenBank/DDBJ whole genome shotgun (WGS) entry which is preliminary data.</text>
</comment>
<keyword evidence="3" id="KW-0328">Glycosyltransferase</keyword>
<keyword evidence="4" id="KW-0808">Transferase</keyword>
<evidence type="ECO:0000256" key="1">
    <source>
        <dbReference type="ARBA" id="ARBA00004323"/>
    </source>
</evidence>
<dbReference type="InterPro" id="IPR051981">
    <property type="entry name" value="Glycosyltransf_32"/>
</dbReference>
<comment type="similarity">
    <text evidence="2">Belongs to the glycosyltransferase 32 family.</text>
</comment>
<evidence type="ECO:0000256" key="2">
    <source>
        <dbReference type="ARBA" id="ARBA00009003"/>
    </source>
</evidence>
<dbReference type="GO" id="GO:0006688">
    <property type="term" value="P:glycosphingolipid biosynthetic process"/>
    <property type="evidence" value="ECO:0007669"/>
    <property type="project" value="TreeGrafter"/>
</dbReference>
<dbReference type="InterPro" id="IPR007652">
    <property type="entry name" value="A1-4-GlycosylTfrase_dom"/>
</dbReference>
<comment type="subcellular location">
    <subcellularLocation>
        <location evidence="1">Golgi apparatus membrane</location>
        <topology evidence="1">Single-pass type II membrane protein</topology>
    </subcellularLocation>
</comment>
<evidence type="ECO:0000256" key="5">
    <source>
        <dbReference type="ARBA" id="ARBA00023034"/>
    </source>
</evidence>
<evidence type="ECO:0000259" key="7">
    <source>
        <dbReference type="Pfam" id="PF04572"/>
    </source>
</evidence>
<evidence type="ECO:0000256" key="6">
    <source>
        <dbReference type="ARBA" id="ARBA00023136"/>
    </source>
</evidence>
<keyword evidence="6" id="KW-0472">Membrane</keyword>
<dbReference type="SUPFAM" id="SSF53448">
    <property type="entry name" value="Nucleotide-diphospho-sugar transferases"/>
    <property type="match status" value="1"/>
</dbReference>
<reference evidence="8 9" key="1">
    <citation type="journal article" date="2023" name="Arcadia Sci">
        <title>De novo assembly of a long-read Amblyomma americanum tick genome.</title>
        <authorList>
            <person name="Chou S."/>
            <person name="Poskanzer K.E."/>
            <person name="Rollins M."/>
            <person name="Thuy-Boun P.S."/>
        </authorList>
    </citation>
    <scope>NUCLEOTIDE SEQUENCE [LARGE SCALE GENOMIC DNA]</scope>
    <source>
        <strain evidence="8">F_SG_1</strain>
        <tissue evidence="8">Salivary glands</tissue>
    </source>
</reference>
<keyword evidence="9" id="KW-1185">Reference proteome</keyword>
<dbReference type="GO" id="GO:0000139">
    <property type="term" value="C:Golgi membrane"/>
    <property type="evidence" value="ECO:0007669"/>
    <property type="project" value="UniProtKB-SubCell"/>
</dbReference>
<evidence type="ECO:0000313" key="8">
    <source>
        <dbReference type="EMBL" id="KAK8788859.1"/>
    </source>
</evidence>
<dbReference type="PANTHER" id="PTHR12042">
    <property type="entry name" value="LACTOSYLCERAMIDE 4-ALPHA-GALACTOSYLTRANSFERASE ALPHA- 1,4-GALACTOSYLTRANSFERASE"/>
    <property type="match status" value="1"/>
</dbReference>
<accession>A0AAQ4FNJ3</accession>
<feature type="domain" description="Alpha 1,4-glycosyltransferase" evidence="7">
    <location>
        <begin position="95"/>
        <end position="220"/>
    </location>
</feature>
<dbReference type="Pfam" id="PF04572">
    <property type="entry name" value="Gb3_synth"/>
    <property type="match status" value="1"/>
</dbReference>
<protein>
    <recommendedName>
        <fullName evidence="7">Alpha 1,4-glycosyltransferase domain-containing protein</fullName>
    </recommendedName>
</protein>
<organism evidence="8 9">
    <name type="scientific">Amblyomma americanum</name>
    <name type="common">Lone star tick</name>
    <dbReference type="NCBI Taxonomy" id="6943"/>
    <lineage>
        <taxon>Eukaryota</taxon>
        <taxon>Metazoa</taxon>
        <taxon>Ecdysozoa</taxon>
        <taxon>Arthropoda</taxon>
        <taxon>Chelicerata</taxon>
        <taxon>Arachnida</taxon>
        <taxon>Acari</taxon>
        <taxon>Parasitiformes</taxon>
        <taxon>Ixodida</taxon>
        <taxon>Ixodoidea</taxon>
        <taxon>Ixodidae</taxon>
        <taxon>Amblyomminae</taxon>
        <taxon>Amblyomma</taxon>
    </lineage>
</organism>
<dbReference type="Pfam" id="PF04488">
    <property type="entry name" value="Gly_transf_sug"/>
    <property type="match status" value="1"/>
</dbReference>
<dbReference type="InterPro" id="IPR007577">
    <property type="entry name" value="GlycoTrfase_DXD_sugar-bd_CS"/>
</dbReference>